<organism evidence="1">
    <name type="scientific">uncultured marine group II/III euryarchaeote AD1000_39_G05</name>
    <dbReference type="NCBI Taxonomy" id="1457764"/>
    <lineage>
        <taxon>Archaea</taxon>
        <taxon>Methanobacteriati</taxon>
        <taxon>Methanobacteriota</taxon>
        <taxon>environmental samples</taxon>
    </lineage>
</organism>
<reference evidence="1" key="1">
    <citation type="journal article" date="2014" name="Genome Biol. Evol.">
        <title>Pangenome evidence for extensive interdomain horizontal transfer affecting lineage core and shell genes in uncultured planktonic thaumarchaeota and euryarchaeota.</title>
        <authorList>
            <person name="Deschamps P."/>
            <person name="Zivanovic Y."/>
            <person name="Moreira D."/>
            <person name="Rodriguez-Valera F."/>
            <person name="Lopez-Garcia P."/>
        </authorList>
    </citation>
    <scope>NUCLEOTIDE SEQUENCE</scope>
</reference>
<protein>
    <submittedName>
        <fullName evidence="1">Uncharacterized protein</fullName>
    </submittedName>
</protein>
<accession>A0A075FR14</accession>
<name>A0A075FR14_9EURY</name>
<dbReference type="AlphaFoldDB" id="A0A075FR14"/>
<sequence>MKNKAGELEDATGMGAFFTKAGPDMIELLENTAVMAALTKVTGPKSFWNSEVKGFIIQDLIVELGFGKMLEDNGIRIFKLREEGKSSWKTPITKEQYNSYFPSEPELKSAANKWLYLAITDTVYRFLFKQPQMSSQRFMYSARVYGALVGGNVIEKGISKRKEGEEASYRPR</sequence>
<proteinExistence type="predicted"/>
<evidence type="ECO:0000313" key="1">
    <source>
        <dbReference type="EMBL" id="AIE93728.1"/>
    </source>
</evidence>
<dbReference type="EMBL" id="KF900403">
    <property type="protein sequence ID" value="AIE93728.1"/>
    <property type="molecule type" value="Genomic_DNA"/>
</dbReference>